<gene>
    <name evidence="1" type="ORF">D7Y07_05805</name>
</gene>
<keyword evidence="1" id="KW-0808">Transferase</keyword>
<dbReference type="GO" id="GO:0032259">
    <property type="term" value="P:methylation"/>
    <property type="evidence" value="ECO:0007669"/>
    <property type="project" value="UniProtKB-KW"/>
</dbReference>
<evidence type="ECO:0000313" key="1">
    <source>
        <dbReference type="EMBL" id="RLT80899.1"/>
    </source>
</evidence>
<name>A0A3L8AA37_9BACE</name>
<dbReference type="SUPFAM" id="SSF53335">
    <property type="entry name" value="S-adenosyl-L-methionine-dependent methyltransferases"/>
    <property type="match status" value="1"/>
</dbReference>
<accession>A0A3L8AA37</accession>
<dbReference type="Proteomes" id="UP000267159">
    <property type="component" value="Unassembled WGS sequence"/>
</dbReference>
<dbReference type="AlphaFoldDB" id="A0A3L8AA37"/>
<dbReference type="InterPro" id="IPR029063">
    <property type="entry name" value="SAM-dependent_MTases_sf"/>
</dbReference>
<keyword evidence="1" id="KW-0489">Methyltransferase</keyword>
<dbReference type="GO" id="GO:0008168">
    <property type="term" value="F:methyltransferase activity"/>
    <property type="evidence" value="ECO:0007669"/>
    <property type="project" value="UniProtKB-KW"/>
</dbReference>
<dbReference type="EMBL" id="RAZM01000012">
    <property type="protein sequence ID" value="RLT80899.1"/>
    <property type="molecule type" value="Genomic_DNA"/>
</dbReference>
<protein>
    <submittedName>
        <fullName evidence="1">DNA adenine methylase</fullName>
    </submittedName>
</protein>
<dbReference type="Gene3D" id="3.40.50.150">
    <property type="entry name" value="Vaccinia Virus protein VP39"/>
    <property type="match status" value="1"/>
</dbReference>
<organism evidence="1 2">
    <name type="scientific">Bacteroides acidifaciens</name>
    <dbReference type="NCBI Taxonomy" id="85831"/>
    <lineage>
        <taxon>Bacteria</taxon>
        <taxon>Pseudomonadati</taxon>
        <taxon>Bacteroidota</taxon>
        <taxon>Bacteroidia</taxon>
        <taxon>Bacteroidales</taxon>
        <taxon>Bacteroidaceae</taxon>
        <taxon>Bacteroides</taxon>
    </lineage>
</organism>
<evidence type="ECO:0000313" key="2">
    <source>
        <dbReference type="Proteomes" id="UP000267159"/>
    </source>
</evidence>
<reference evidence="1 2" key="1">
    <citation type="submission" date="2018-09" db="EMBL/GenBank/DDBJ databases">
        <title>Murine metabolic-syndrome-specific gut microbial biobank.</title>
        <authorList>
            <person name="Liu C."/>
        </authorList>
    </citation>
    <scope>NUCLEOTIDE SEQUENCE [LARGE SCALE GENOMIC DNA]</scope>
    <source>
        <strain evidence="1 2">0.1X-D8-26</strain>
    </source>
</reference>
<comment type="caution">
    <text evidence="1">The sequence shown here is derived from an EMBL/GenBank/DDBJ whole genome shotgun (WGS) entry which is preliminary data.</text>
</comment>
<proteinExistence type="predicted"/>
<sequence length="263" mass="30488">MGQKRYFLRDFTEVLERVEGQIDTVVDLFGGSGLLSHTAKHVLPGCRVVYNDFDHYDRRLAAVEDTNAILTAIKERLTGLEPNKRLTEAQRAEVLAIVEEAKNRLGWVDILTIGRSVLFSGKWVTSLDELRKHTMYNRVRPGGYECAGYLDGLEVVHMDYRELFERERGNSRALFVLDPPYLTTECGMYENYWKLTDYLSVLRLLRGTKYIYFTSDKSQIVELCRFMAEEYGEVAPMYGAEVRQRTNTLNYQAKFNDMMITKL</sequence>